<evidence type="ECO:0000313" key="2">
    <source>
        <dbReference type="Proteomes" id="UP000607653"/>
    </source>
</evidence>
<accession>A0A822XUC7</accession>
<dbReference type="EMBL" id="DUZY01000001">
    <property type="protein sequence ID" value="DAD25224.1"/>
    <property type="molecule type" value="Genomic_DNA"/>
</dbReference>
<organism evidence="1 2">
    <name type="scientific">Nelumbo nucifera</name>
    <name type="common">Sacred lotus</name>
    <dbReference type="NCBI Taxonomy" id="4432"/>
    <lineage>
        <taxon>Eukaryota</taxon>
        <taxon>Viridiplantae</taxon>
        <taxon>Streptophyta</taxon>
        <taxon>Embryophyta</taxon>
        <taxon>Tracheophyta</taxon>
        <taxon>Spermatophyta</taxon>
        <taxon>Magnoliopsida</taxon>
        <taxon>Proteales</taxon>
        <taxon>Nelumbonaceae</taxon>
        <taxon>Nelumbo</taxon>
    </lineage>
</organism>
<protein>
    <submittedName>
        <fullName evidence="1">Uncharacterized protein</fullName>
    </submittedName>
</protein>
<dbReference type="AlphaFoldDB" id="A0A822XUC7"/>
<gene>
    <name evidence="1" type="ORF">HUJ06_026688</name>
</gene>
<evidence type="ECO:0000313" key="1">
    <source>
        <dbReference type="EMBL" id="DAD25224.1"/>
    </source>
</evidence>
<proteinExistence type="predicted"/>
<keyword evidence="2" id="KW-1185">Reference proteome</keyword>
<comment type="caution">
    <text evidence="1">The sequence shown here is derived from an EMBL/GenBank/DDBJ whole genome shotgun (WGS) entry which is preliminary data.</text>
</comment>
<reference evidence="1 2" key="1">
    <citation type="journal article" date="2020" name="Mol. Biol. Evol.">
        <title>Distinct Expression and Methylation Patterns for Genes with Different Fates following a Single Whole-Genome Duplication in Flowering Plants.</title>
        <authorList>
            <person name="Shi T."/>
            <person name="Rahmani R.S."/>
            <person name="Gugger P.F."/>
            <person name="Wang M."/>
            <person name="Li H."/>
            <person name="Zhang Y."/>
            <person name="Li Z."/>
            <person name="Wang Q."/>
            <person name="Van de Peer Y."/>
            <person name="Marchal K."/>
            <person name="Chen J."/>
        </authorList>
    </citation>
    <scope>NUCLEOTIDE SEQUENCE [LARGE SCALE GENOMIC DNA]</scope>
    <source>
        <tissue evidence="1">Leaf</tissue>
    </source>
</reference>
<sequence>MNRFTSIIPGNLFSFPITNLQLQRNLFNGLVRPWNQVRIRTVDLSYNRLAGAPATPKRSSKGLRKERWLF</sequence>
<dbReference type="Proteomes" id="UP000607653">
    <property type="component" value="Unassembled WGS sequence"/>
</dbReference>
<name>A0A822XUC7_NELNU</name>